<name>A0AA85KLE1_TRIRE</name>
<dbReference type="WBParaSite" id="TREG1_96120.1">
    <property type="protein sequence ID" value="TREG1_96120.1"/>
    <property type="gene ID" value="TREG1_96120"/>
</dbReference>
<comment type="subcellular location">
    <subcellularLocation>
        <location evidence="2">Endoplasmic reticulum membrane</location>
        <topology evidence="2">Single-pass type I membrane protein</topology>
    </subcellularLocation>
</comment>
<keyword evidence="13" id="KW-1015">Disulfide bond</keyword>
<evidence type="ECO:0000256" key="4">
    <source>
        <dbReference type="ARBA" id="ARBA00011819"/>
    </source>
</evidence>
<keyword evidence="10" id="KW-0832">Ubl conjugation</keyword>
<evidence type="ECO:0000256" key="16">
    <source>
        <dbReference type="SAM" id="SignalP"/>
    </source>
</evidence>
<keyword evidence="12 15" id="KW-0472">Membrane</keyword>
<sequence length="163" mass="18008">MVWFLVTFLTLTLKLAASCDEFDVRAVSYSASEAVLSTETVILIEGEAKCKGKGSPDLFAELNGVFQPVSRHIETDNFQVTFVFNHKSIPKGDYLVRFYNDKGVTAFLRSMKGGVTPDVQPVFTVPVRHKGISYKPVVYLETVALLTILLIALGAIITKNKSF</sequence>
<dbReference type="InterPro" id="IPR008855">
    <property type="entry name" value="TRAP-delta"/>
</dbReference>
<feature type="signal peptide" evidence="16">
    <location>
        <begin position="1"/>
        <end position="18"/>
    </location>
</feature>
<evidence type="ECO:0000256" key="11">
    <source>
        <dbReference type="ARBA" id="ARBA00022989"/>
    </source>
</evidence>
<evidence type="ECO:0000256" key="3">
    <source>
        <dbReference type="ARBA" id="ARBA00009294"/>
    </source>
</evidence>
<dbReference type="Pfam" id="PF05404">
    <property type="entry name" value="TRAP-delta"/>
    <property type="match status" value="1"/>
</dbReference>
<keyword evidence="6" id="KW-1017">Isopeptide bond</keyword>
<feature type="transmembrane region" description="Helical" evidence="15">
    <location>
        <begin position="137"/>
        <end position="157"/>
    </location>
</feature>
<comment type="subunit">
    <text evidence="4">Heterotetramer of TRAP-alpha, TRAP-beta, TRAP-delta and TRAP-gamma.</text>
</comment>
<reference evidence="17" key="1">
    <citation type="submission" date="2022-06" db="EMBL/GenBank/DDBJ databases">
        <authorList>
            <person name="Berger JAMES D."/>
            <person name="Berger JAMES D."/>
        </authorList>
    </citation>
    <scope>NUCLEOTIDE SEQUENCE [LARGE SCALE GENOMIC DNA]</scope>
</reference>
<evidence type="ECO:0000256" key="8">
    <source>
        <dbReference type="ARBA" id="ARBA00022729"/>
    </source>
</evidence>
<keyword evidence="11 15" id="KW-1133">Transmembrane helix</keyword>
<accession>A0AA85KLE1</accession>
<keyword evidence="9" id="KW-0256">Endoplasmic reticulum</keyword>
<evidence type="ECO:0000256" key="13">
    <source>
        <dbReference type="ARBA" id="ARBA00023157"/>
    </source>
</evidence>
<keyword evidence="7 15" id="KW-0812">Transmembrane</keyword>
<evidence type="ECO:0000256" key="15">
    <source>
        <dbReference type="SAM" id="Phobius"/>
    </source>
</evidence>
<comment type="function">
    <text evidence="1">TRAP proteins are part of a complex whose function is to bind calcium to the ER membrane and thereby regulate the retention of ER resident proteins.</text>
</comment>
<evidence type="ECO:0000256" key="5">
    <source>
        <dbReference type="ARBA" id="ARBA00014387"/>
    </source>
</evidence>
<keyword evidence="8 16" id="KW-0732">Signal</keyword>
<dbReference type="Proteomes" id="UP000050795">
    <property type="component" value="Unassembled WGS sequence"/>
</dbReference>
<evidence type="ECO:0000256" key="14">
    <source>
        <dbReference type="ARBA" id="ARBA00031791"/>
    </source>
</evidence>
<evidence type="ECO:0000256" key="6">
    <source>
        <dbReference type="ARBA" id="ARBA00022499"/>
    </source>
</evidence>
<organism evidence="17 18">
    <name type="scientific">Trichobilharzia regenti</name>
    <name type="common">Nasal bird schistosome</name>
    <dbReference type="NCBI Taxonomy" id="157069"/>
    <lineage>
        <taxon>Eukaryota</taxon>
        <taxon>Metazoa</taxon>
        <taxon>Spiralia</taxon>
        <taxon>Lophotrochozoa</taxon>
        <taxon>Platyhelminthes</taxon>
        <taxon>Trematoda</taxon>
        <taxon>Digenea</taxon>
        <taxon>Strigeidida</taxon>
        <taxon>Schistosomatoidea</taxon>
        <taxon>Schistosomatidae</taxon>
        <taxon>Trichobilharzia</taxon>
    </lineage>
</organism>
<reference evidence="18" key="2">
    <citation type="submission" date="2023-11" db="UniProtKB">
        <authorList>
            <consortium name="WormBaseParasite"/>
        </authorList>
    </citation>
    <scope>IDENTIFICATION</scope>
</reference>
<evidence type="ECO:0000256" key="12">
    <source>
        <dbReference type="ARBA" id="ARBA00023136"/>
    </source>
</evidence>
<evidence type="ECO:0000256" key="2">
    <source>
        <dbReference type="ARBA" id="ARBA00004115"/>
    </source>
</evidence>
<dbReference type="PANTHER" id="PTHR12731:SF1">
    <property type="entry name" value="TRANSLOCON-ASSOCIATED PROTEIN SUBUNIT DELTA"/>
    <property type="match status" value="1"/>
</dbReference>
<dbReference type="PANTHER" id="PTHR12731">
    <property type="entry name" value="TRANSLOCON-ASSOCIATED PROTEIN, DELTA SUBUNIT"/>
    <property type="match status" value="1"/>
</dbReference>
<feature type="chain" id="PRO_5041683514" description="Translocon-associated protein subunit delta" evidence="16">
    <location>
        <begin position="19"/>
        <end position="163"/>
    </location>
</feature>
<protein>
    <recommendedName>
        <fullName evidence="5">Translocon-associated protein subunit delta</fullName>
    </recommendedName>
    <alternativeName>
        <fullName evidence="14">Signal sequence receptor subunit delta</fullName>
    </alternativeName>
</protein>
<evidence type="ECO:0000256" key="9">
    <source>
        <dbReference type="ARBA" id="ARBA00022824"/>
    </source>
</evidence>
<evidence type="ECO:0000313" key="18">
    <source>
        <dbReference type="WBParaSite" id="TREG1_96120.1"/>
    </source>
</evidence>
<evidence type="ECO:0000256" key="1">
    <source>
        <dbReference type="ARBA" id="ARBA00002838"/>
    </source>
</evidence>
<keyword evidence="17" id="KW-1185">Reference proteome</keyword>
<comment type="similarity">
    <text evidence="3">Belongs to the TRAP-delta family.</text>
</comment>
<evidence type="ECO:0000256" key="7">
    <source>
        <dbReference type="ARBA" id="ARBA00022692"/>
    </source>
</evidence>
<evidence type="ECO:0000313" key="17">
    <source>
        <dbReference type="Proteomes" id="UP000050795"/>
    </source>
</evidence>
<evidence type="ECO:0000256" key="10">
    <source>
        <dbReference type="ARBA" id="ARBA00022843"/>
    </source>
</evidence>
<dbReference type="GO" id="GO:0005789">
    <property type="term" value="C:endoplasmic reticulum membrane"/>
    <property type="evidence" value="ECO:0007669"/>
    <property type="project" value="UniProtKB-SubCell"/>
</dbReference>
<proteinExistence type="inferred from homology"/>
<dbReference type="AlphaFoldDB" id="A0AA85KLE1"/>